<evidence type="ECO:0000259" key="1">
    <source>
        <dbReference type="SMART" id="SM00347"/>
    </source>
</evidence>
<dbReference type="InterPro" id="IPR000835">
    <property type="entry name" value="HTH_MarR-typ"/>
</dbReference>
<dbReference type="GO" id="GO:0003700">
    <property type="term" value="F:DNA-binding transcription factor activity"/>
    <property type="evidence" value="ECO:0007669"/>
    <property type="project" value="InterPro"/>
</dbReference>
<feature type="domain" description="HTH marR-type" evidence="1">
    <location>
        <begin position="65"/>
        <end position="164"/>
    </location>
</feature>
<sequence length="182" mass="20225">MKQVRLGGAARQGCGSKNNWRLDNFENRCAYAHIMSKELNFSLPENCVCFNLRWVTRAMTKFFDAEMRRHGIRPTQGTLLLTLRAKESWSMADLSDALGMERTTLVRTLRPLQRDGLVMAEGSGRGGRVELSITAEGREKVAAAMPAWRAAQRAAVKTLGEQRWSALLADLETAALALDKAS</sequence>
<dbReference type="InterPro" id="IPR036388">
    <property type="entry name" value="WH-like_DNA-bd_sf"/>
</dbReference>
<name>A0A290QGA3_9BACT</name>
<dbReference type="EMBL" id="CP023344">
    <property type="protein sequence ID" value="ATC65306.1"/>
    <property type="molecule type" value="Genomic_DNA"/>
</dbReference>
<proteinExistence type="predicted"/>
<dbReference type="InterPro" id="IPR039422">
    <property type="entry name" value="MarR/SlyA-like"/>
</dbReference>
<dbReference type="Proteomes" id="UP000217265">
    <property type="component" value="Chromosome"/>
</dbReference>
<dbReference type="InterPro" id="IPR036390">
    <property type="entry name" value="WH_DNA-bd_sf"/>
</dbReference>
<dbReference type="Gene3D" id="1.10.10.10">
    <property type="entry name" value="Winged helix-like DNA-binding domain superfamily/Winged helix DNA-binding domain"/>
    <property type="match status" value="1"/>
</dbReference>
<dbReference type="PANTHER" id="PTHR33164:SF105">
    <property type="entry name" value="TRANSCRIPTIONAL REPRESSOR PROTEIN-RELATED"/>
    <property type="match status" value="1"/>
</dbReference>
<dbReference type="SMART" id="SM00347">
    <property type="entry name" value="HTH_MARR"/>
    <property type="match status" value="1"/>
</dbReference>
<dbReference type="AlphaFoldDB" id="A0A290QGA3"/>
<protein>
    <submittedName>
        <fullName evidence="2">MarR family transcriptional regulator</fullName>
    </submittedName>
</protein>
<dbReference type="KEGG" id="vbh:CMV30_15890"/>
<reference evidence="2 3" key="1">
    <citation type="submission" date="2017-09" db="EMBL/GenBank/DDBJ databases">
        <title>Complete genome sequence of Verrucomicrobial strain HZ-65, isolated from freshwater.</title>
        <authorList>
            <person name="Choi A."/>
        </authorList>
    </citation>
    <scope>NUCLEOTIDE SEQUENCE [LARGE SCALE GENOMIC DNA]</scope>
    <source>
        <strain evidence="2 3">HZ-65</strain>
    </source>
</reference>
<organism evidence="2 3">
    <name type="scientific">Nibricoccus aquaticus</name>
    <dbReference type="NCBI Taxonomy" id="2576891"/>
    <lineage>
        <taxon>Bacteria</taxon>
        <taxon>Pseudomonadati</taxon>
        <taxon>Verrucomicrobiota</taxon>
        <taxon>Opitutia</taxon>
        <taxon>Opitutales</taxon>
        <taxon>Opitutaceae</taxon>
        <taxon>Nibricoccus</taxon>
    </lineage>
</organism>
<evidence type="ECO:0000313" key="2">
    <source>
        <dbReference type="EMBL" id="ATC65306.1"/>
    </source>
</evidence>
<dbReference type="GO" id="GO:0006950">
    <property type="term" value="P:response to stress"/>
    <property type="evidence" value="ECO:0007669"/>
    <property type="project" value="TreeGrafter"/>
</dbReference>
<keyword evidence="3" id="KW-1185">Reference proteome</keyword>
<gene>
    <name evidence="2" type="ORF">CMV30_15890</name>
</gene>
<dbReference type="PANTHER" id="PTHR33164">
    <property type="entry name" value="TRANSCRIPTIONAL REGULATOR, MARR FAMILY"/>
    <property type="match status" value="1"/>
</dbReference>
<accession>A0A290QGA3</accession>
<evidence type="ECO:0000313" key="3">
    <source>
        <dbReference type="Proteomes" id="UP000217265"/>
    </source>
</evidence>
<dbReference type="SUPFAM" id="SSF46785">
    <property type="entry name" value="Winged helix' DNA-binding domain"/>
    <property type="match status" value="1"/>
</dbReference>